<keyword evidence="1" id="KW-0496">Mitochondrion</keyword>
<gene>
    <name evidence="1" type="ORF">ABT39_MTgene70</name>
</gene>
<comment type="caution">
    <text evidence="1">The sequence shown here is derived from an EMBL/GenBank/DDBJ whole genome shotgun (WGS) entry which is preliminary data.</text>
</comment>
<name>A0A124GNY0_PICGL</name>
<accession>A0A124GNY0</accession>
<proteinExistence type="predicted"/>
<evidence type="ECO:0000313" key="1">
    <source>
        <dbReference type="EMBL" id="KUM50227.1"/>
    </source>
</evidence>
<dbReference type="EMBL" id="LKAM01000001">
    <property type="protein sequence ID" value="KUM50227.1"/>
    <property type="molecule type" value="Genomic_DNA"/>
</dbReference>
<reference evidence="1" key="1">
    <citation type="journal article" date="2015" name="Genome Biol. Evol.">
        <title>Organellar Genomes of White Spruce (Picea glauca): Assembly and Annotation.</title>
        <authorList>
            <person name="Jackman S.D."/>
            <person name="Warren R.L."/>
            <person name="Gibb E.A."/>
            <person name="Vandervalk B.P."/>
            <person name="Mohamadi H."/>
            <person name="Chu J."/>
            <person name="Raymond A."/>
            <person name="Pleasance S."/>
            <person name="Coope R."/>
            <person name="Wildung M.R."/>
            <person name="Ritland C.E."/>
            <person name="Bousquet J."/>
            <person name="Jones S.J."/>
            <person name="Bohlmann J."/>
            <person name="Birol I."/>
        </authorList>
    </citation>
    <scope>NUCLEOTIDE SEQUENCE [LARGE SCALE GENOMIC DNA]</scope>
    <source>
        <tissue evidence="1">Flushing bud</tissue>
    </source>
</reference>
<dbReference type="AlphaFoldDB" id="A0A124GNY0"/>
<protein>
    <submittedName>
        <fullName evidence="1">Uncharacterized protein</fullName>
    </submittedName>
</protein>
<geneLocation type="mitochondrion" evidence="1"/>
<sequence length="57" mass="6294">MLHRCAGAIASTNPLILSQLWRKHALMIGSSHFDERTLRCSKCSLLGLVRGQTGWDG</sequence>
<organism evidence="1">
    <name type="scientific">Picea glauca</name>
    <name type="common">White spruce</name>
    <name type="synonym">Pinus glauca</name>
    <dbReference type="NCBI Taxonomy" id="3330"/>
    <lineage>
        <taxon>Eukaryota</taxon>
        <taxon>Viridiplantae</taxon>
        <taxon>Streptophyta</taxon>
        <taxon>Embryophyta</taxon>
        <taxon>Tracheophyta</taxon>
        <taxon>Spermatophyta</taxon>
        <taxon>Pinopsida</taxon>
        <taxon>Pinidae</taxon>
        <taxon>Conifers I</taxon>
        <taxon>Pinales</taxon>
        <taxon>Pinaceae</taxon>
        <taxon>Picea</taxon>
    </lineage>
</organism>